<dbReference type="InterPro" id="IPR036876">
    <property type="entry name" value="UVR_dom_sf"/>
</dbReference>
<evidence type="ECO:0000256" key="14">
    <source>
        <dbReference type="SAM" id="Coils"/>
    </source>
</evidence>
<dbReference type="GO" id="GO:0005524">
    <property type="term" value="F:ATP binding"/>
    <property type="evidence" value="ECO:0007669"/>
    <property type="project" value="UniProtKB-UniRule"/>
</dbReference>
<dbReference type="Gene3D" id="3.40.50.300">
    <property type="entry name" value="P-loop containing nucleotide triphosphate hydrolases"/>
    <property type="match status" value="3"/>
</dbReference>
<evidence type="ECO:0000313" key="19">
    <source>
        <dbReference type="Proteomes" id="UP000215383"/>
    </source>
</evidence>
<keyword evidence="8 12" id="KW-0267">Excision nuclease</keyword>
<evidence type="ECO:0000256" key="12">
    <source>
        <dbReference type="HAMAP-Rule" id="MF_00204"/>
    </source>
</evidence>
<dbReference type="PROSITE" id="PS51194">
    <property type="entry name" value="HELICASE_CTER"/>
    <property type="match status" value="1"/>
</dbReference>
<evidence type="ECO:0000256" key="13">
    <source>
        <dbReference type="RuleBase" id="RU003587"/>
    </source>
</evidence>
<keyword evidence="14" id="KW-0175">Coiled coil</keyword>
<feature type="coiled-coil region" evidence="14">
    <location>
        <begin position="270"/>
        <end position="304"/>
    </location>
</feature>
<evidence type="ECO:0000259" key="17">
    <source>
        <dbReference type="PROSITE" id="PS51194"/>
    </source>
</evidence>
<evidence type="ECO:0000256" key="6">
    <source>
        <dbReference type="ARBA" id="ARBA00022769"/>
    </source>
</evidence>
<dbReference type="SMART" id="SM00490">
    <property type="entry name" value="HELICc"/>
    <property type="match status" value="1"/>
</dbReference>
<evidence type="ECO:0000256" key="5">
    <source>
        <dbReference type="ARBA" id="ARBA00022763"/>
    </source>
</evidence>
<dbReference type="GO" id="GO:0016887">
    <property type="term" value="F:ATP hydrolysis activity"/>
    <property type="evidence" value="ECO:0007669"/>
    <property type="project" value="InterPro"/>
</dbReference>
<keyword evidence="7 12" id="KW-0067">ATP-binding</keyword>
<dbReference type="GeneID" id="78507004"/>
<protein>
    <recommendedName>
        <fullName evidence="11 12">UvrABC system protein B</fullName>
        <shortName evidence="12">Protein UvrB</shortName>
    </recommendedName>
    <alternativeName>
        <fullName evidence="12">Excinuclease ABC subunit B</fullName>
    </alternativeName>
</protein>
<comment type="domain">
    <text evidence="12">The beta-hairpin motif is involved in DNA binding.</text>
</comment>
<dbReference type="GO" id="GO:0006289">
    <property type="term" value="P:nucleotide-excision repair"/>
    <property type="evidence" value="ECO:0007669"/>
    <property type="project" value="UniProtKB-UniRule"/>
</dbReference>
<sequence length="675" mass="77722">MVYVPKLNTLQIEKKIPFKVQAPFEPTGDQPQAIEKLAHGIENGQTAQVLLGATGTGKTFTIAKLIEKVQKPTLVIAHNKTLAAQLASEFKEFFPNNAVEYFVSYYDYYQPEAYIAQTDTYIEKDSSINDEIDKLRHSATCSLFERRDVIIVASVSCIYGLGSPEDYYDLVLSVREGQEYPRDDILRKLVSIQYERNDINFDRGKFRVRGDVIEVFPAGYSDRAIRIELFGDEVDRILEIDTITGEVYGERKHILIYPASHYVISKEHMKDALDSIRKELTEQLKILRDDNKLLEAQRLEQRTNYDLETMEEMGYCSGIENYSRHLTGRKAGEAPYTLLDYFPDDFLIVIDESHVTLPQIRAMYAGDRSRKESLVANGFRLPSAFDNRPLRFEEFEKHINQIIYVSATPAKYELEHANQIVEQIIRPTGLLDPQIEVRPLEGQIDDLLGEIKLRVKNDERVLITTLTKKMAENLTDYLKEMGVKVRYLHSDIATIERAEIIRDLRMGKFHVLVGINLLREGLDMPEVSLVAILDADKEGFLRSETSLIQTIGRAARNANGKVIMYADRITDSMQKAIDETNRRREVQDEYNKEHHIIPQTIKKKVKNLIETTMVSEDKAEYNAKSTKKKLKMTAKEKKKLIQSLTKEMQEASRNLEFERAAQLRDIIFELNETKK</sequence>
<dbReference type="HAMAP" id="MF_00204">
    <property type="entry name" value="UvrB"/>
    <property type="match status" value="1"/>
</dbReference>
<dbReference type="PANTHER" id="PTHR24029:SF0">
    <property type="entry name" value="UVRABC SYSTEM PROTEIN B"/>
    <property type="match status" value="1"/>
</dbReference>
<dbReference type="Proteomes" id="UP000215383">
    <property type="component" value="Chromosome 1"/>
</dbReference>
<dbReference type="NCBIfam" id="NF003673">
    <property type="entry name" value="PRK05298.1"/>
    <property type="match status" value="1"/>
</dbReference>
<dbReference type="Pfam" id="PF00271">
    <property type="entry name" value="Helicase_C"/>
    <property type="match status" value="1"/>
</dbReference>
<dbReference type="InterPro" id="IPR001650">
    <property type="entry name" value="Helicase_C-like"/>
</dbReference>
<dbReference type="InterPro" id="IPR041471">
    <property type="entry name" value="UvrB_inter"/>
</dbReference>
<evidence type="ECO:0000256" key="7">
    <source>
        <dbReference type="ARBA" id="ARBA00022840"/>
    </source>
</evidence>
<dbReference type="GO" id="GO:0009432">
    <property type="term" value="P:SOS response"/>
    <property type="evidence" value="ECO:0007669"/>
    <property type="project" value="UniProtKB-UniRule"/>
</dbReference>
<evidence type="ECO:0000256" key="11">
    <source>
        <dbReference type="ARBA" id="ARBA00029504"/>
    </source>
</evidence>
<evidence type="ECO:0000313" key="18">
    <source>
        <dbReference type="EMBL" id="SNU98779.1"/>
    </source>
</evidence>
<dbReference type="Pfam" id="PF17757">
    <property type="entry name" value="UvrB_inter"/>
    <property type="match status" value="1"/>
</dbReference>
<proteinExistence type="inferred from homology"/>
<comment type="subunit">
    <text evidence="10 12 13">Forms a heterotetramer with UvrA during the search for lesions. Interacts with UvrC in an incision complex.</text>
</comment>
<evidence type="ECO:0000256" key="3">
    <source>
        <dbReference type="ARBA" id="ARBA00022490"/>
    </source>
</evidence>
<dbReference type="SUPFAM" id="SSF46600">
    <property type="entry name" value="C-terminal UvrC-binding domain of UvrB"/>
    <property type="match status" value="1"/>
</dbReference>
<dbReference type="InterPro" id="IPR004807">
    <property type="entry name" value="UvrB"/>
</dbReference>
<dbReference type="PROSITE" id="PS50151">
    <property type="entry name" value="UVR"/>
    <property type="match status" value="1"/>
</dbReference>
<dbReference type="NCBIfam" id="TIGR00631">
    <property type="entry name" value="uvrb"/>
    <property type="match status" value="1"/>
</dbReference>
<feature type="domain" description="UVR" evidence="15">
    <location>
        <begin position="638"/>
        <end position="673"/>
    </location>
</feature>
<reference evidence="18 19" key="1">
    <citation type="submission" date="2017-06" db="EMBL/GenBank/DDBJ databases">
        <authorList>
            <consortium name="Pathogen Informatics"/>
        </authorList>
    </citation>
    <scope>NUCLEOTIDE SEQUENCE [LARGE SCALE GENOMIC DNA]</scope>
    <source>
        <strain evidence="18 19">NCTC10570</strain>
    </source>
</reference>
<dbReference type="Gene3D" id="4.10.860.10">
    <property type="entry name" value="UVR domain"/>
    <property type="match status" value="1"/>
</dbReference>
<feature type="coiled-coil region" evidence="14">
    <location>
        <begin position="627"/>
        <end position="661"/>
    </location>
</feature>
<accession>A0A239TMU2</accession>
<dbReference type="GO" id="GO:0005737">
    <property type="term" value="C:cytoplasm"/>
    <property type="evidence" value="ECO:0007669"/>
    <property type="project" value="UniProtKB-SubCell"/>
</dbReference>
<keyword evidence="19" id="KW-1185">Reference proteome</keyword>
<feature type="binding site" evidence="12">
    <location>
        <begin position="52"/>
        <end position="59"/>
    </location>
    <ligand>
        <name>ATP</name>
        <dbReference type="ChEBI" id="CHEBI:30616"/>
    </ligand>
</feature>
<dbReference type="GO" id="GO:0003677">
    <property type="term" value="F:DNA binding"/>
    <property type="evidence" value="ECO:0007669"/>
    <property type="project" value="UniProtKB-UniRule"/>
</dbReference>
<dbReference type="InterPro" id="IPR027417">
    <property type="entry name" value="P-loop_NTPase"/>
</dbReference>
<dbReference type="CDD" id="cd18790">
    <property type="entry name" value="SF2_C_UvrB"/>
    <property type="match status" value="1"/>
</dbReference>
<evidence type="ECO:0000259" key="16">
    <source>
        <dbReference type="PROSITE" id="PS51192"/>
    </source>
</evidence>
<keyword evidence="12 13" id="KW-0742">SOS response</keyword>
<dbReference type="PANTHER" id="PTHR24029">
    <property type="entry name" value="UVRABC SYSTEM PROTEIN B"/>
    <property type="match status" value="1"/>
</dbReference>
<dbReference type="InterPro" id="IPR024759">
    <property type="entry name" value="UvrB_YAD/RRR_dom"/>
</dbReference>
<dbReference type="InterPro" id="IPR014001">
    <property type="entry name" value="Helicase_ATP-bd"/>
</dbReference>
<evidence type="ECO:0000256" key="10">
    <source>
        <dbReference type="ARBA" id="ARBA00026033"/>
    </source>
</evidence>
<keyword evidence="5 12" id="KW-0227">DNA damage</keyword>
<organism evidence="18 19">
    <name type="scientific">Megamonas hypermegale</name>
    <dbReference type="NCBI Taxonomy" id="158847"/>
    <lineage>
        <taxon>Bacteria</taxon>
        <taxon>Bacillati</taxon>
        <taxon>Bacillota</taxon>
        <taxon>Negativicutes</taxon>
        <taxon>Selenomonadales</taxon>
        <taxon>Selenomonadaceae</taxon>
        <taxon>Megamonas</taxon>
    </lineage>
</organism>
<feature type="domain" description="Helicase ATP-binding" evidence="16">
    <location>
        <begin position="39"/>
        <end position="173"/>
    </location>
</feature>
<evidence type="ECO:0000256" key="1">
    <source>
        <dbReference type="ARBA" id="ARBA00004496"/>
    </source>
</evidence>
<evidence type="ECO:0000256" key="8">
    <source>
        <dbReference type="ARBA" id="ARBA00022881"/>
    </source>
</evidence>
<evidence type="ECO:0000256" key="4">
    <source>
        <dbReference type="ARBA" id="ARBA00022741"/>
    </source>
</evidence>
<name>A0A239TMU2_9FIRM</name>
<keyword evidence="4 12" id="KW-0547">Nucleotide-binding</keyword>
<dbReference type="Pfam" id="PF04851">
    <property type="entry name" value="ResIII"/>
    <property type="match status" value="1"/>
</dbReference>
<evidence type="ECO:0000256" key="2">
    <source>
        <dbReference type="ARBA" id="ARBA00008533"/>
    </source>
</evidence>
<dbReference type="GO" id="GO:0009380">
    <property type="term" value="C:excinuclease repair complex"/>
    <property type="evidence" value="ECO:0007669"/>
    <property type="project" value="InterPro"/>
</dbReference>
<comment type="function">
    <text evidence="12">The UvrABC repair system catalyzes the recognition and processing of DNA lesions. A damage recognition complex composed of 2 UvrA and 2 UvrB subunits scans DNA for abnormalities. Upon binding of the UvrA(2)B(2) complex to a putative damaged site, the DNA wraps around one UvrB monomer. DNA wrap is dependent on ATP binding by UvrB and probably causes local melting of the DNA helix, facilitating insertion of UvrB beta-hairpin between the DNA strands. Then UvrB probes one DNA strand for the presence of a lesion. If a lesion is found the UvrA subunits dissociate and the UvrB-DNA preincision complex is formed. This complex is subsequently bound by UvrC and the second UvrB is released. If no lesion is found, the DNA wraps around the other UvrB subunit that will check the other stand for damage.</text>
</comment>
<dbReference type="EMBL" id="LT906446">
    <property type="protein sequence ID" value="SNU98779.1"/>
    <property type="molecule type" value="Genomic_DNA"/>
</dbReference>
<evidence type="ECO:0000259" key="15">
    <source>
        <dbReference type="PROSITE" id="PS50151"/>
    </source>
</evidence>
<dbReference type="Pfam" id="PF12344">
    <property type="entry name" value="UvrB"/>
    <property type="match status" value="1"/>
</dbReference>
<dbReference type="Pfam" id="PF02151">
    <property type="entry name" value="UVR"/>
    <property type="match status" value="1"/>
</dbReference>
<comment type="subcellular location">
    <subcellularLocation>
        <location evidence="1 12 13">Cytoplasm</location>
    </subcellularLocation>
</comment>
<dbReference type="GO" id="GO:0009381">
    <property type="term" value="F:excinuclease ABC activity"/>
    <property type="evidence" value="ECO:0007669"/>
    <property type="project" value="UniProtKB-UniRule"/>
</dbReference>
<dbReference type="InterPro" id="IPR006935">
    <property type="entry name" value="Helicase/UvrB_N"/>
</dbReference>
<keyword evidence="3 12" id="KW-0963">Cytoplasm</keyword>
<dbReference type="RefSeq" id="WP_027890258.1">
    <property type="nucleotide sequence ID" value="NZ_LT906446.1"/>
</dbReference>
<feature type="domain" description="Helicase C-terminal" evidence="17">
    <location>
        <begin position="443"/>
        <end position="609"/>
    </location>
</feature>
<gene>
    <name evidence="12 18" type="primary">uvrB</name>
    <name evidence="18" type="ORF">SAMEA4364220_00989</name>
</gene>
<keyword evidence="9 12" id="KW-0234">DNA repair</keyword>
<comment type="similarity">
    <text evidence="2 12 13">Belongs to the UvrB family.</text>
</comment>
<dbReference type="AlphaFoldDB" id="A0A239TMU2"/>
<evidence type="ECO:0000256" key="9">
    <source>
        <dbReference type="ARBA" id="ARBA00023204"/>
    </source>
</evidence>
<dbReference type="PROSITE" id="PS51192">
    <property type="entry name" value="HELICASE_ATP_BIND_1"/>
    <property type="match status" value="1"/>
</dbReference>
<dbReference type="InterPro" id="IPR001943">
    <property type="entry name" value="UVR_dom"/>
</dbReference>
<dbReference type="SMART" id="SM00487">
    <property type="entry name" value="DEXDc"/>
    <property type="match status" value="1"/>
</dbReference>
<feature type="short sequence motif" description="Beta-hairpin" evidence="12">
    <location>
        <begin position="105"/>
        <end position="128"/>
    </location>
</feature>
<dbReference type="SUPFAM" id="SSF52540">
    <property type="entry name" value="P-loop containing nucleoside triphosphate hydrolases"/>
    <property type="match status" value="2"/>
</dbReference>
<dbReference type="eggNOG" id="COG0556">
    <property type="taxonomic scope" value="Bacteria"/>
</dbReference>
<keyword evidence="6 12" id="KW-0228">DNA excision</keyword>
<dbReference type="CDD" id="cd17916">
    <property type="entry name" value="DEXHc_UvrB"/>
    <property type="match status" value="1"/>
</dbReference>